<evidence type="ECO:0000256" key="4">
    <source>
        <dbReference type="ARBA" id="ARBA00023136"/>
    </source>
</evidence>
<feature type="coiled-coil region" evidence="6">
    <location>
        <begin position="347"/>
        <end position="374"/>
    </location>
</feature>
<feature type="domain" description="RagB/SusD" evidence="8">
    <location>
        <begin position="331"/>
        <end position="422"/>
    </location>
</feature>
<evidence type="ECO:0000256" key="3">
    <source>
        <dbReference type="ARBA" id="ARBA00022729"/>
    </source>
</evidence>
<proteinExistence type="inferred from homology"/>
<dbReference type="Gene3D" id="1.25.40.390">
    <property type="match status" value="1"/>
</dbReference>
<comment type="caution">
    <text evidence="10">The sequence shown here is derived from an EMBL/GenBank/DDBJ whole genome shotgun (WGS) entry which is preliminary data.</text>
</comment>
<evidence type="ECO:0000256" key="6">
    <source>
        <dbReference type="SAM" id="Coils"/>
    </source>
</evidence>
<evidence type="ECO:0000313" key="10">
    <source>
        <dbReference type="EMBL" id="GEP98084.1"/>
    </source>
</evidence>
<gene>
    <name evidence="10" type="ORF">CCY01nite_43440</name>
</gene>
<dbReference type="AlphaFoldDB" id="A0A512RQY5"/>
<keyword evidence="5" id="KW-0998">Cell outer membrane</keyword>
<dbReference type="EMBL" id="BKAU01000005">
    <property type="protein sequence ID" value="GEP98084.1"/>
    <property type="molecule type" value="Genomic_DNA"/>
</dbReference>
<evidence type="ECO:0000256" key="7">
    <source>
        <dbReference type="SAM" id="SignalP"/>
    </source>
</evidence>
<keyword evidence="3 7" id="KW-0732">Signal</keyword>
<evidence type="ECO:0000259" key="9">
    <source>
        <dbReference type="Pfam" id="PF14322"/>
    </source>
</evidence>
<dbReference type="InterPro" id="IPR011990">
    <property type="entry name" value="TPR-like_helical_dom_sf"/>
</dbReference>
<keyword evidence="11" id="KW-1185">Reference proteome</keyword>
<feature type="chain" id="PRO_5021837917" evidence="7">
    <location>
        <begin position="23"/>
        <end position="459"/>
    </location>
</feature>
<dbReference type="GO" id="GO:0009279">
    <property type="term" value="C:cell outer membrane"/>
    <property type="evidence" value="ECO:0007669"/>
    <property type="project" value="UniProtKB-SubCell"/>
</dbReference>
<accession>A0A512RQY5</accession>
<dbReference type="PROSITE" id="PS51257">
    <property type="entry name" value="PROKAR_LIPOPROTEIN"/>
    <property type="match status" value="1"/>
</dbReference>
<evidence type="ECO:0000313" key="11">
    <source>
        <dbReference type="Proteomes" id="UP000321436"/>
    </source>
</evidence>
<dbReference type="Pfam" id="PF07980">
    <property type="entry name" value="SusD_RagB"/>
    <property type="match status" value="1"/>
</dbReference>
<comment type="subcellular location">
    <subcellularLocation>
        <location evidence="1">Cell outer membrane</location>
    </subcellularLocation>
</comment>
<name>A0A512RQY5_9BACT</name>
<dbReference type="OrthoDB" id="625727at2"/>
<evidence type="ECO:0000256" key="1">
    <source>
        <dbReference type="ARBA" id="ARBA00004442"/>
    </source>
</evidence>
<dbReference type="RefSeq" id="WP_146866278.1">
    <property type="nucleotide sequence ID" value="NZ_BKAU01000005.1"/>
</dbReference>
<reference evidence="10 11" key="1">
    <citation type="submission" date="2019-07" db="EMBL/GenBank/DDBJ databases">
        <title>Whole genome shotgun sequence of Chitinophaga cymbidii NBRC 109752.</title>
        <authorList>
            <person name="Hosoyama A."/>
            <person name="Uohara A."/>
            <person name="Ohji S."/>
            <person name="Ichikawa N."/>
        </authorList>
    </citation>
    <scope>NUCLEOTIDE SEQUENCE [LARGE SCALE GENOMIC DNA]</scope>
    <source>
        <strain evidence="10 11">NBRC 109752</strain>
    </source>
</reference>
<comment type="similarity">
    <text evidence="2">Belongs to the SusD family.</text>
</comment>
<organism evidence="10 11">
    <name type="scientific">Chitinophaga cymbidii</name>
    <dbReference type="NCBI Taxonomy" id="1096750"/>
    <lineage>
        <taxon>Bacteria</taxon>
        <taxon>Pseudomonadati</taxon>
        <taxon>Bacteroidota</taxon>
        <taxon>Chitinophagia</taxon>
        <taxon>Chitinophagales</taxon>
        <taxon>Chitinophagaceae</taxon>
        <taxon>Chitinophaga</taxon>
    </lineage>
</organism>
<dbReference type="InterPro" id="IPR012944">
    <property type="entry name" value="SusD_RagB_dom"/>
</dbReference>
<sequence length="459" mass="51766">MRKILKYNAGLLCAMIMCVFSACNSFVKIDASPLVINSAELFRSDEVATSAVVGLYNQMTTLNMSAMNGGITVYSALSADEIYPGGSNTNYEVFYRNAVPESNGIVNLNLWGYLYRSVYRCNAIIEGIDHSTGLSEATRKQLQGEAYFVRAFNYFYLVNLFGKVPLSVETDYRKNAIAPRSEINEVYAQIIEDLKQAALLLPQPYVSQNRVRPNYYTALALLSRTYLYTGQWEQAEKTATAIIDGGMYQREDDLSEVFQIASTETIWQLYRDAVNTSDGAAFIPLSASATPPLILTHELMQRFEGNDQRKAAWTGYNTVDNNPLYYPYKYKIRSGLPVQEYTVIFRLAEQYLIRAEARARLENLEDAKDDVDVIRNRAGLGGTTATDIPALLTEIESQRALELFCEWGHRWFDLKRTGRADAVLEPLKSGWRKEAALLPIPSAERLINVFLDQNPGYND</sequence>
<evidence type="ECO:0000256" key="2">
    <source>
        <dbReference type="ARBA" id="ARBA00006275"/>
    </source>
</evidence>
<feature type="signal peptide" evidence="7">
    <location>
        <begin position="1"/>
        <end position="22"/>
    </location>
</feature>
<dbReference type="CDD" id="cd08977">
    <property type="entry name" value="SusD"/>
    <property type="match status" value="1"/>
</dbReference>
<dbReference type="Pfam" id="PF14322">
    <property type="entry name" value="SusD-like_3"/>
    <property type="match status" value="1"/>
</dbReference>
<protein>
    <submittedName>
        <fullName evidence="10">Membrane protein</fullName>
    </submittedName>
</protein>
<dbReference type="SUPFAM" id="SSF48452">
    <property type="entry name" value="TPR-like"/>
    <property type="match status" value="1"/>
</dbReference>
<dbReference type="Proteomes" id="UP000321436">
    <property type="component" value="Unassembled WGS sequence"/>
</dbReference>
<keyword evidence="6" id="KW-0175">Coiled coil</keyword>
<evidence type="ECO:0000259" key="8">
    <source>
        <dbReference type="Pfam" id="PF07980"/>
    </source>
</evidence>
<evidence type="ECO:0000256" key="5">
    <source>
        <dbReference type="ARBA" id="ARBA00023237"/>
    </source>
</evidence>
<feature type="domain" description="SusD-like N-terminal" evidence="9">
    <location>
        <begin position="94"/>
        <end position="227"/>
    </location>
</feature>
<dbReference type="InterPro" id="IPR033985">
    <property type="entry name" value="SusD-like_N"/>
</dbReference>
<keyword evidence="4" id="KW-0472">Membrane</keyword>